<keyword evidence="2" id="KW-1185">Reference proteome</keyword>
<dbReference type="RefSeq" id="WP_126980518.1">
    <property type="nucleotide sequence ID" value="NZ_PQSP01000007.1"/>
</dbReference>
<organism evidence="1 2">
    <name type="scientific">Saezia sanguinis</name>
    <dbReference type="NCBI Taxonomy" id="1965230"/>
    <lineage>
        <taxon>Bacteria</taxon>
        <taxon>Pseudomonadati</taxon>
        <taxon>Pseudomonadota</taxon>
        <taxon>Betaproteobacteria</taxon>
        <taxon>Burkholderiales</taxon>
        <taxon>Saeziaceae</taxon>
        <taxon>Saezia</taxon>
    </lineage>
</organism>
<protein>
    <submittedName>
        <fullName evidence="1">Uncharacterized protein</fullName>
    </submittedName>
</protein>
<accession>A0A433SB46</accession>
<evidence type="ECO:0000313" key="1">
    <source>
        <dbReference type="EMBL" id="RUS65976.1"/>
    </source>
</evidence>
<name>A0A433SB46_9BURK</name>
<gene>
    <name evidence="1" type="ORF">CUZ56_02332</name>
</gene>
<proteinExistence type="predicted"/>
<reference evidence="1 2" key="1">
    <citation type="submission" date="2018-01" db="EMBL/GenBank/DDBJ databases">
        <title>Saezia sanguinis gen. nov., sp. nov., in the order Burkholderiales isolated from human blood.</title>
        <authorList>
            <person name="Medina-Pascual M.J."/>
            <person name="Valdezate S."/>
            <person name="Monzon S."/>
            <person name="Cuesta I."/>
            <person name="Carrasco G."/>
            <person name="Villalon P."/>
            <person name="Saez-Nieto J.A."/>
        </authorList>
    </citation>
    <scope>NUCLEOTIDE SEQUENCE [LARGE SCALE GENOMIC DNA]</scope>
    <source>
        <strain evidence="1 2">CNM695-12</strain>
    </source>
</reference>
<dbReference type="Proteomes" id="UP000286947">
    <property type="component" value="Unassembled WGS sequence"/>
</dbReference>
<sequence>MLSLKSKDHAVELRLNILGYEFPDLADDWCLLKVTVRQDDDLFEKTDPALEASDFCRLYAWFNALADRRLPSFSHLRFTEPCLELAFVSCIDNVVRIAVILNCELKPGFTQKYPYTSKDDWRLLFDLDENDFSQILSAIQKWIENYPSRIEGENN</sequence>
<comment type="caution">
    <text evidence="1">The sequence shown here is derived from an EMBL/GenBank/DDBJ whole genome shotgun (WGS) entry which is preliminary data.</text>
</comment>
<evidence type="ECO:0000313" key="2">
    <source>
        <dbReference type="Proteomes" id="UP000286947"/>
    </source>
</evidence>
<dbReference type="InterPro" id="IPR056510">
    <property type="entry name" value="WapI"/>
</dbReference>
<dbReference type="EMBL" id="PQSP01000007">
    <property type="protein sequence ID" value="RUS65976.1"/>
    <property type="molecule type" value="Genomic_DNA"/>
</dbReference>
<dbReference type="AlphaFoldDB" id="A0A433SB46"/>
<dbReference type="OrthoDB" id="69833at2"/>
<dbReference type="Pfam" id="PF24716">
    <property type="entry name" value="WapI"/>
    <property type="match status" value="1"/>
</dbReference>